<feature type="transmembrane region" description="Helical" evidence="1">
    <location>
        <begin position="35"/>
        <end position="55"/>
    </location>
</feature>
<proteinExistence type="predicted"/>
<feature type="transmembrane region" description="Helical" evidence="1">
    <location>
        <begin position="81"/>
        <end position="99"/>
    </location>
</feature>
<evidence type="ECO:0000259" key="2">
    <source>
        <dbReference type="Pfam" id="PF02517"/>
    </source>
</evidence>
<feature type="transmembrane region" description="Helical" evidence="1">
    <location>
        <begin position="6"/>
        <end position="23"/>
    </location>
</feature>
<sequence>MIILTVLLLAIVIGYPIWDHYFMKKGDFSNKNKMYALIIVPQWVLTGMFFIYYLAAGRSITALFVVENPVLASQMDGLKRMGMGVLSALAFIVLIFLVAKKLKQKFSTFFSDQLDSVRFMLPTTVGERLLFALVALTAGFCEEVIFRAVMLDYFQDLPWHLSITAIIIIMSVFFGIVHLYQGVKGVIGTAYIGAGLLFIFLITGNLWICILLHFLIDVKFVFTRNSKKETIVTA</sequence>
<keyword evidence="3" id="KW-0645">Protease</keyword>
<keyword evidence="1" id="KW-1133">Transmembrane helix</keyword>
<reference evidence="3 4" key="1">
    <citation type="submission" date="2018-07" db="EMBL/GenBank/DDBJ databases">
        <title>Genomic Encyclopedia of Type Strains, Phase IV (KMG-IV): sequencing the most valuable type-strain genomes for metagenomic binning, comparative biology and taxonomic classification.</title>
        <authorList>
            <person name="Goeker M."/>
        </authorList>
    </citation>
    <scope>NUCLEOTIDE SEQUENCE [LARGE SCALE GENOMIC DNA]</scope>
    <source>
        <strain evidence="3 4">DSM 25281</strain>
    </source>
</reference>
<feature type="transmembrane region" description="Helical" evidence="1">
    <location>
        <begin position="129"/>
        <end position="151"/>
    </location>
</feature>
<dbReference type="GO" id="GO:0006508">
    <property type="term" value="P:proteolysis"/>
    <property type="evidence" value="ECO:0007669"/>
    <property type="project" value="UniProtKB-KW"/>
</dbReference>
<dbReference type="OrthoDB" id="2357478at2"/>
<evidence type="ECO:0000313" key="4">
    <source>
        <dbReference type="Proteomes" id="UP000255326"/>
    </source>
</evidence>
<dbReference type="EMBL" id="QQAY01000022">
    <property type="protein sequence ID" value="RDI37226.1"/>
    <property type="molecule type" value="Genomic_DNA"/>
</dbReference>
<protein>
    <submittedName>
        <fullName evidence="3">CAAX prenyl protease-like protein</fullName>
    </submittedName>
</protein>
<name>A0A370G2J7_9BACI</name>
<dbReference type="GO" id="GO:0080120">
    <property type="term" value="P:CAAX-box protein maturation"/>
    <property type="evidence" value="ECO:0007669"/>
    <property type="project" value="UniProtKB-ARBA"/>
</dbReference>
<gene>
    <name evidence="3" type="ORF">DFR59_12216</name>
</gene>
<dbReference type="Pfam" id="PF02517">
    <property type="entry name" value="Rce1-like"/>
    <property type="match status" value="1"/>
</dbReference>
<keyword evidence="1" id="KW-0472">Membrane</keyword>
<comment type="caution">
    <text evidence="3">The sequence shown here is derived from an EMBL/GenBank/DDBJ whole genome shotgun (WGS) entry which is preliminary data.</text>
</comment>
<dbReference type="AlphaFoldDB" id="A0A370G2J7"/>
<dbReference type="Proteomes" id="UP000255326">
    <property type="component" value="Unassembled WGS sequence"/>
</dbReference>
<organism evidence="3 4">
    <name type="scientific">Falsibacillus pallidus</name>
    <dbReference type="NCBI Taxonomy" id="493781"/>
    <lineage>
        <taxon>Bacteria</taxon>
        <taxon>Bacillati</taxon>
        <taxon>Bacillota</taxon>
        <taxon>Bacilli</taxon>
        <taxon>Bacillales</taxon>
        <taxon>Bacillaceae</taxon>
        <taxon>Falsibacillus</taxon>
    </lineage>
</organism>
<feature type="domain" description="CAAX prenyl protease 2/Lysostaphin resistance protein A-like" evidence="2">
    <location>
        <begin position="129"/>
        <end position="217"/>
    </location>
</feature>
<keyword evidence="4" id="KW-1185">Reference proteome</keyword>
<dbReference type="RefSeq" id="WP_114747169.1">
    <property type="nucleotide sequence ID" value="NZ_QQAY01000022.1"/>
</dbReference>
<feature type="transmembrane region" description="Helical" evidence="1">
    <location>
        <begin position="192"/>
        <end position="216"/>
    </location>
</feature>
<dbReference type="InterPro" id="IPR003675">
    <property type="entry name" value="Rce1/LyrA-like_dom"/>
</dbReference>
<accession>A0A370G2J7</accession>
<keyword evidence="3" id="KW-0378">Hydrolase</keyword>
<evidence type="ECO:0000256" key="1">
    <source>
        <dbReference type="SAM" id="Phobius"/>
    </source>
</evidence>
<dbReference type="GO" id="GO:0004175">
    <property type="term" value="F:endopeptidase activity"/>
    <property type="evidence" value="ECO:0007669"/>
    <property type="project" value="UniProtKB-ARBA"/>
</dbReference>
<evidence type="ECO:0000313" key="3">
    <source>
        <dbReference type="EMBL" id="RDI37226.1"/>
    </source>
</evidence>
<feature type="transmembrane region" description="Helical" evidence="1">
    <location>
        <begin position="157"/>
        <end position="180"/>
    </location>
</feature>
<keyword evidence="1" id="KW-0812">Transmembrane</keyword>